<comment type="caution">
    <text evidence="2">The sequence shown here is derived from an EMBL/GenBank/DDBJ whole genome shotgun (WGS) entry which is preliminary data.</text>
</comment>
<dbReference type="AlphaFoldDB" id="K0R2R5"/>
<dbReference type="eggNOG" id="ENOG502S664">
    <property type="taxonomic scope" value="Eukaryota"/>
</dbReference>
<evidence type="ECO:0000313" key="3">
    <source>
        <dbReference type="Proteomes" id="UP000266841"/>
    </source>
</evidence>
<sequence>SASETRRSTATSEGHGAAAAAAARAGRRQEIEKSRFKFFGYHPELAPLPAVAIMRRAVSVTLLLALAARSCHAFHPTSISPPRLFSSSLESSRSAQVLDFVEPTTGVPVKLVGAMHYNPASIEVAVNEINKLNDEGKLGSIVIESCEQRWNSTLESQVIKEALLSEMKAAHDLGLRYNVPVVLGDQDINVTVAALKDGAKEAFLDLLQPWNGGWKRLADSILTARDEALPSGPQYLGPGSFFDAKLLSSAPVSFIKYPLSYFIKSPVFALAVTVLLVLGSIEDANAATDAMSTTDLAESLTVSVLETVVFAKVFLKELLSERNDILASSIFQQCLNYQRQNEANWLDRIFSPQATGDRATNAVYAPDSVVATPSEGKTVVAVLGLAHCNGIKKILTEGK</sequence>
<gene>
    <name evidence="2" type="ORF">THAOC_34298</name>
</gene>
<evidence type="ECO:0000256" key="1">
    <source>
        <dbReference type="SAM" id="MobiDB-lite"/>
    </source>
</evidence>
<dbReference type="PANTHER" id="PTHR21530:SF7">
    <property type="entry name" value="TRAB DOMAIN-CONTAINING PROTEIN"/>
    <property type="match status" value="1"/>
</dbReference>
<dbReference type="OrthoDB" id="193600at2759"/>
<feature type="non-terminal residue" evidence="2">
    <location>
        <position position="1"/>
    </location>
</feature>
<reference evidence="2 3" key="1">
    <citation type="journal article" date="2012" name="Genome Biol.">
        <title>Genome and low-iron response of an oceanic diatom adapted to chronic iron limitation.</title>
        <authorList>
            <person name="Lommer M."/>
            <person name="Specht M."/>
            <person name="Roy A.S."/>
            <person name="Kraemer L."/>
            <person name="Andreson R."/>
            <person name="Gutowska M.A."/>
            <person name="Wolf J."/>
            <person name="Bergner S.V."/>
            <person name="Schilhabel M.B."/>
            <person name="Klostermeier U.C."/>
            <person name="Beiko R.G."/>
            <person name="Rosenstiel P."/>
            <person name="Hippler M."/>
            <person name="Laroche J."/>
        </authorList>
    </citation>
    <scope>NUCLEOTIDE SEQUENCE [LARGE SCALE GENOMIC DNA]</scope>
    <source>
        <strain evidence="2 3">CCMP1005</strain>
    </source>
</reference>
<dbReference type="EMBL" id="AGNL01047420">
    <property type="protein sequence ID" value="EJK47008.1"/>
    <property type="molecule type" value="Genomic_DNA"/>
</dbReference>
<keyword evidence="3" id="KW-1185">Reference proteome</keyword>
<dbReference type="InterPro" id="IPR046345">
    <property type="entry name" value="TraB_PrgY-like"/>
</dbReference>
<dbReference type="Proteomes" id="UP000266841">
    <property type="component" value="Unassembled WGS sequence"/>
</dbReference>
<accession>K0R2R5</accession>
<dbReference type="OMA" id="HCNGIKK"/>
<organism evidence="2 3">
    <name type="scientific">Thalassiosira oceanica</name>
    <name type="common">Marine diatom</name>
    <dbReference type="NCBI Taxonomy" id="159749"/>
    <lineage>
        <taxon>Eukaryota</taxon>
        <taxon>Sar</taxon>
        <taxon>Stramenopiles</taxon>
        <taxon>Ochrophyta</taxon>
        <taxon>Bacillariophyta</taxon>
        <taxon>Coscinodiscophyceae</taxon>
        <taxon>Thalassiosirophycidae</taxon>
        <taxon>Thalassiosirales</taxon>
        <taxon>Thalassiosiraceae</taxon>
        <taxon>Thalassiosira</taxon>
    </lineage>
</organism>
<feature type="region of interest" description="Disordered" evidence="1">
    <location>
        <begin position="1"/>
        <end position="26"/>
    </location>
</feature>
<evidence type="ECO:0000313" key="2">
    <source>
        <dbReference type="EMBL" id="EJK47008.1"/>
    </source>
</evidence>
<proteinExistence type="predicted"/>
<protein>
    <recommendedName>
        <fullName evidence="4">TraB domain-containing protein</fullName>
    </recommendedName>
</protein>
<evidence type="ECO:0008006" key="4">
    <source>
        <dbReference type="Google" id="ProtNLM"/>
    </source>
</evidence>
<feature type="compositionally biased region" description="Low complexity" evidence="1">
    <location>
        <begin position="8"/>
        <end position="24"/>
    </location>
</feature>
<dbReference type="PANTHER" id="PTHR21530">
    <property type="entry name" value="PHEROMONE SHUTDOWN PROTEIN"/>
    <property type="match status" value="1"/>
</dbReference>
<name>K0R2R5_THAOC</name>